<evidence type="ECO:0000256" key="2">
    <source>
        <dbReference type="ARBA" id="ARBA00023125"/>
    </source>
</evidence>
<organism evidence="6 7">
    <name type="scientific">Candidatus Ornithocaccomicrobium faecavium</name>
    <dbReference type="NCBI Taxonomy" id="2840890"/>
    <lineage>
        <taxon>Bacteria</taxon>
        <taxon>Bacillati</taxon>
        <taxon>Bacillota</taxon>
        <taxon>Clostridia</taxon>
        <taxon>Candidatus Ornithocaccomicrobium</taxon>
    </lineage>
</organism>
<reference evidence="6" key="1">
    <citation type="submission" date="2020-10" db="EMBL/GenBank/DDBJ databases">
        <authorList>
            <person name="Gilroy R."/>
        </authorList>
    </citation>
    <scope>NUCLEOTIDE SEQUENCE</scope>
    <source>
        <strain evidence="6">CHK183-6373</strain>
    </source>
</reference>
<dbReference type="Pfam" id="PF00027">
    <property type="entry name" value="cNMP_binding"/>
    <property type="match status" value="1"/>
</dbReference>
<dbReference type="InterPro" id="IPR000595">
    <property type="entry name" value="cNMP-bd_dom"/>
</dbReference>
<keyword evidence="3" id="KW-0804">Transcription</keyword>
<evidence type="ECO:0000313" key="7">
    <source>
        <dbReference type="Proteomes" id="UP000886884"/>
    </source>
</evidence>
<evidence type="ECO:0000313" key="6">
    <source>
        <dbReference type="EMBL" id="HIV27139.1"/>
    </source>
</evidence>
<keyword evidence="2" id="KW-0238">DNA-binding</keyword>
<accession>A0A9D1P7N0</accession>
<evidence type="ECO:0000256" key="1">
    <source>
        <dbReference type="ARBA" id="ARBA00023015"/>
    </source>
</evidence>
<dbReference type="GO" id="GO:0006355">
    <property type="term" value="P:regulation of DNA-templated transcription"/>
    <property type="evidence" value="ECO:0007669"/>
    <property type="project" value="InterPro"/>
</dbReference>
<dbReference type="PROSITE" id="PS50042">
    <property type="entry name" value="CNMP_BINDING_3"/>
    <property type="match status" value="1"/>
</dbReference>
<evidence type="ECO:0000256" key="3">
    <source>
        <dbReference type="ARBA" id="ARBA00023163"/>
    </source>
</evidence>
<proteinExistence type="predicted"/>
<dbReference type="SMART" id="SM00100">
    <property type="entry name" value="cNMP"/>
    <property type="match status" value="1"/>
</dbReference>
<evidence type="ECO:0000259" key="5">
    <source>
        <dbReference type="PROSITE" id="PS51063"/>
    </source>
</evidence>
<dbReference type="GO" id="GO:0003677">
    <property type="term" value="F:DNA binding"/>
    <property type="evidence" value="ECO:0007669"/>
    <property type="project" value="UniProtKB-KW"/>
</dbReference>
<dbReference type="AlphaFoldDB" id="A0A9D1P7N0"/>
<dbReference type="EMBL" id="DVOT01000074">
    <property type="protein sequence ID" value="HIV27139.1"/>
    <property type="molecule type" value="Genomic_DNA"/>
</dbReference>
<dbReference type="Proteomes" id="UP000886884">
    <property type="component" value="Unassembled WGS sequence"/>
</dbReference>
<protein>
    <submittedName>
        <fullName evidence="6">Crp/Fnr family transcriptional regulator</fullName>
    </submittedName>
</protein>
<comment type="caution">
    <text evidence="6">The sequence shown here is derived from an EMBL/GenBank/DDBJ whole genome shotgun (WGS) entry which is preliminary data.</text>
</comment>
<dbReference type="SUPFAM" id="SSF46785">
    <property type="entry name" value="Winged helix' DNA-binding domain"/>
    <property type="match status" value="1"/>
</dbReference>
<feature type="domain" description="Cyclic nucleotide-binding" evidence="4">
    <location>
        <begin position="12"/>
        <end position="114"/>
    </location>
</feature>
<keyword evidence="1" id="KW-0805">Transcription regulation</keyword>
<sequence>MENLAIIAASKLFYGVAQEEVAALLASANARWRSCAQGEVILLAGSRARDIGVVCAGEVYVAREEITGERSLLARLGVGELFAEAYACAGTTHLPVSAIAAQDCQVLLVDAQSLLAAREPVAACARVRENLIRILAQKSVLLNRRLTHLSRRSTREKVLSYFAEQAARQGNPFTVPARQEMADFLCVERSAMCAVIGKMRAAGEIAVEGRKITLLPQKGASKA</sequence>
<gene>
    <name evidence="6" type="ORF">IAA64_04170</name>
</gene>
<dbReference type="InterPro" id="IPR018490">
    <property type="entry name" value="cNMP-bd_dom_sf"/>
</dbReference>
<dbReference type="Gene3D" id="2.60.120.10">
    <property type="entry name" value="Jelly Rolls"/>
    <property type="match status" value="1"/>
</dbReference>
<dbReference type="InterPro" id="IPR036390">
    <property type="entry name" value="WH_DNA-bd_sf"/>
</dbReference>
<dbReference type="InterPro" id="IPR014710">
    <property type="entry name" value="RmlC-like_jellyroll"/>
</dbReference>
<feature type="domain" description="HTH crp-type" evidence="5">
    <location>
        <begin position="152"/>
        <end position="218"/>
    </location>
</feature>
<dbReference type="InterPro" id="IPR012318">
    <property type="entry name" value="HTH_CRP"/>
</dbReference>
<name>A0A9D1P7N0_9FIRM</name>
<reference evidence="6" key="2">
    <citation type="journal article" date="2021" name="PeerJ">
        <title>Extensive microbial diversity within the chicken gut microbiome revealed by metagenomics and culture.</title>
        <authorList>
            <person name="Gilroy R."/>
            <person name="Ravi A."/>
            <person name="Getino M."/>
            <person name="Pursley I."/>
            <person name="Horton D.L."/>
            <person name="Alikhan N.F."/>
            <person name="Baker D."/>
            <person name="Gharbi K."/>
            <person name="Hall N."/>
            <person name="Watson M."/>
            <person name="Adriaenssens E.M."/>
            <person name="Foster-Nyarko E."/>
            <person name="Jarju S."/>
            <person name="Secka A."/>
            <person name="Antonio M."/>
            <person name="Oren A."/>
            <person name="Chaudhuri R.R."/>
            <person name="La Ragione R."/>
            <person name="Hildebrand F."/>
            <person name="Pallen M.J."/>
        </authorList>
    </citation>
    <scope>NUCLEOTIDE SEQUENCE</scope>
    <source>
        <strain evidence="6">CHK183-6373</strain>
    </source>
</reference>
<evidence type="ECO:0000259" key="4">
    <source>
        <dbReference type="PROSITE" id="PS50042"/>
    </source>
</evidence>
<dbReference type="PROSITE" id="PS51063">
    <property type="entry name" value="HTH_CRP_2"/>
    <property type="match status" value="1"/>
</dbReference>
<dbReference type="CDD" id="cd00038">
    <property type="entry name" value="CAP_ED"/>
    <property type="match status" value="1"/>
</dbReference>
<dbReference type="SUPFAM" id="SSF51206">
    <property type="entry name" value="cAMP-binding domain-like"/>
    <property type="match status" value="1"/>
</dbReference>